<dbReference type="PANTHER" id="PTHR32089">
    <property type="entry name" value="METHYL-ACCEPTING CHEMOTAXIS PROTEIN MCPB"/>
    <property type="match status" value="1"/>
</dbReference>
<feature type="transmembrane region" description="Helical" evidence="8">
    <location>
        <begin position="65"/>
        <end position="82"/>
    </location>
</feature>
<dbReference type="InterPro" id="IPR004090">
    <property type="entry name" value="Chemotax_Me-accpt_rcpt"/>
</dbReference>
<evidence type="ECO:0000256" key="6">
    <source>
        <dbReference type="SAM" id="Coils"/>
    </source>
</evidence>
<dbReference type="EMBL" id="PYAV01000009">
    <property type="protein sequence ID" value="PSL43952.1"/>
    <property type="molecule type" value="Genomic_DNA"/>
</dbReference>
<evidence type="ECO:0000313" key="11">
    <source>
        <dbReference type="EMBL" id="PSL43952.1"/>
    </source>
</evidence>
<dbReference type="PROSITE" id="PS50111">
    <property type="entry name" value="CHEMOTAXIS_TRANSDUC_2"/>
    <property type="match status" value="1"/>
</dbReference>
<dbReference type="GO" id="GO:0007165">
    <property type="term" value="P:signal transduction"/>
    <property type="evidence" value="ECO:0007669"/>
    <property type="project" value="UniProtKB-KW"/>
</dbReference>
<dbReference type="Proteomes" id="UP000242310">
    <property type="component" value="Unassembled WGS sequence"/>
</dbReference>
<evidence type="ECO:0000256" key="5">
    <source>
        <dbReference type="PROSITE-ProRule" id="PRU00284"/>
    </source>
</evidence>
<keyword evidence="8" id="KW-0472">Membrane</keyword>
<feature type="region of interest" description="Disordered" evidence="7">
    <location>
        <begin position="219"/>
        <end position="238"/>
    </location>
</feature>
<evidence type="ECO:0000256" key="4">
    <source>
        <dbReference type="ARBA" id="ARBA00029447"/>
    </source>
</evidence>
<dbReference type="GO" id="GO:0006935">
    <property type="term" value="P:chemotaxis"/>
    <property type="evidence" value="ECO:0007669"/>
    <property type="project" value="InterPro"/>
</dbReference>
<comment type="similarity">
    <text evidence="4">Belongs to the methyl-accepting chemotaxis (MCP) protein family.</text>
</comment>
<keyword evidence="6" id="KW-0175">Coiled coil</keyword>
<feature type="compositionally biased region" description="Basic and acidic residues" evidence="7">
    <location>
        <begin position="493"/>
        <end position="504"/>
    </location>
</feature>
<dbReference type="SUPFAM" id="SSF58104">
    <property type="entry name" value="Methyl-accepting chemotaxis protein (MCP) signaling domain"/>
    <property type="match status" value="1"/>
</dbReference>
<dbReference type="SMART" id="SM00283">
    <property type="entry name" value="MA"/>
    <property type="match status" value="1"/>
</dbReference>
<name>A0A2P8HCR2_9BACI</name>
<feature type="transmembrane region" description="Helical" evidence="8">
    <location>
        <begin position="132"/>
        <end position="156"/>
    </location>
</feature>
<keyword evidence="8" id="KW-0812">Transmembrane</keyword>
<dbReference type="Gene3D" id="1.10.287.950">
    <property type="entry name" value="Methyl-accepting chemotaxis protein"/>
    <property type="match status" value="1"/>
</dbReference>
<comment type="subcellular location">
    <subcellularLocation>
        <location evidence="1">Cell inner membrane</location>
        <topology evidence="1">Multi-pass membrane protein</topology>
    </subcellularLocation>
</comment>
<keyword evidence="12" id="KW-1185">Reference proteome</keyword>
<evidence type="ECO:0000256" key="8">
    <source>
        <dbReference type="SAM" id="Phobius"/>
    </source>
</evidence>
<dbReference type="PANTHER" id="PTHR32089:SF112">
    <property type="entry name" value="LYSOZYME-LIKE PROTEIN-RELATED"/>
    <property type="match status" value="1"/>
</dbReference>
<dbReference type="GO" id="GO:0005886">
    <property type="term" value="C:plasma membrane"/>
    <property type="evidence" value="ECO:0007669"/>
    <property type="project" value="UniProtKB-SubCell"/>
</dbReference>
<dbReference type="Pfam" id="PF00015">
    <property type="entry name" value="MCPsignal"/>
    <property type="match status" value="1"/>
</dbReference>
<protein>
    <submittedName>
        <fullName evidence="11">Methyl-accepting chemotaxis protein</fullName>
    </submittedName>
</protein>
<dbReference type="InterPro" id="IPR000727">
    <property type="entry name" value="T_SNARE_dom"/>
</dbReference>
<evidence type="ECO:0000256" key="3">
    <source>
        <dbReference type="ARBA" id="ARBA00023224"/>
    </source>
</evidence>
<dbReference type="GO" id="GO:0004888">
    <property type="term" value="F:transmembrane signaling receptor activity"/>
    <property type="evidence" value="ECO:0007669"/>
    <property type="project" value="InterPro"/>
</dbReference>
<sequence>MVAINEIAKRNKLVVKLLWAAFIFGLFSNVIADVSLQGIIAYTLTGAAAVSAVTWLVWRGVMIQLIPYVLVISYTVVAVVMAATSPKLSNYLMVYVLLVFMTLYHMYRPIIGGGIAGLFMTNWFFLQYQETMFLGAGMDVLISLNVFMIIICAVLITQAKIGQDMQHTVEEKQKEATLKQEELQHVFGEVSVNASEVQQFSEEMNSFLNAMHEASDDVSSSFQTVADGAEEQSETISSMNNDVDLLGERIQEASNRADALEQTAGQNRSSLDAGQREIEELNESVLSLEDMFKQIENKMNALRDSAALIEGVVNSIENVSEQTNLLALNASVEAARAGEHGKGFSVVADEVRKLASDTQASVLQVQSILEGIENETQAAEHRVHVGGDILQKSMSAYQQVTLRLTEIMTNTKEMQQYAGCVTEAMKQAEKGKEQVRRGMTETVDVTETTSAAAEEAFARVEQQNNYLNQLNQQFSDLNAKNEHLALLVGVNHKHEEETPAKQKEINASNEESEIRKPA</sequence>
<feature type="transmembrane region" description="Helical" evidence="8">
    <location>
        <begin position="13"/>
        <end position="32"/>
    </location>
</feature>
<keyword evidence="2" id="KW-0997">Cell inner membrane</keyword>
<evidence type="ECO:0000256" key="2">
    <source>
        <dbReference type="ARBA" id="ARBA00022519"/>
    </source>
</evidence>
<organism evidence="11 12">
    <name type="scientific">Salsuginibacillus halophilus</name>
    <dbReference type="NCBI Taxonomy" id="517424"/>
    <lineage>
        <taxon>Bacteria</taxon>
        <taxon>Bacillati</taxon>
        <taxon>Bacillota</taxon>
        <taxon>Bacilli</taxon>
        <taxon>Bacillales</taxon>
        <taxon>Bacillaceae</taxon>
        <taxon>Salsuginibacillus</taxon>
    </lineage>
</organism>
<evidence type="ECO:0000256" key="1">
    <source>
        <dbReference type="ARBA" id="ARBA00004429"/>
    </source>
</evidence>
<keyword evidence="2" id="KW-1003">Cell membrane</keyword>
<feature type="transmembrane region" description="Helical" evidence="8">
    <location>
        <begin position="38"/>
        <end position="58"/>
    </location>
</feature>
<dbReference type="InterPro" id="IPR004089">
    <property type="entry name" value="MCPsignal_dom"/>
</dbReference>
<gene>
    <name evidence="11" type="ORF">B0H94_1097</name>
</gene>
<feature type="coiled-coil region" evidence="6">
    <location>
        <begin position="453"/>
        <end position="487"/>
    </location>
</feature>
<comment type="caution">
    <text evidence="11">The sequence shown here is derived from an EMBL/GenBank/DDBJ whole genome shotgun (WGS) entry which is preliminary data.</text>
</comment>
<dbReference type="PROSITE" id="PS50192">
    <property type="entry name" value="T_SNARE"/>
    <property type="match status" value="1"/>
</dbReference>
<dbReference type="PRINTS" id="PR00260">
    <property type="entry name" value="CHEMTRNSDUCR"/>
</dbReference>
<reference evidence="11 12" key="1">
    <citation type="submission" date="2018-03" db="EMBL/GenBank/DDBJ databases">
        <title>Genomic Encyclopedia of Type Strains, Phase III (KMG-III): the genomes of soil and plant-associated and newly described type strains.</title>
        <authorList>
            <person name="Whitman W."/>
        </authorList>
    </citation>
    <scope>NUCLEOTIDE SEQUENCE [LARGE SCALE GENOMIC DNA]</scope>
    <source>
        <strain evidence="11 12">CGMCC 1.07653</strain>
    </source>
</reference>
<proteinExistence type="inferred from homology"/>
<accession>A0A2P8HCR2</accession>
<feature type="transmembrane region" description="Helical" evidence="8">
    <location>
        <begin position="109"/>
        <end position="126"/>
    </location>
</feature>
<dbReference type="AlphaFoldDB" id="A0A2P8HCR2"/>
<evidence type="ECO:0000259" key="10">
    <source>
        <dbReference type="PROSITE" id="PS50192"/>
    </source>
</evidence>
<feature type="domain" description="Methyl-accepting transducer" evidence="9">
    <location>
        <begin position="207"/>
        <end position="464"/>
    </location>
</feature>
<feature type="region of interest" description="Disordered" evidence="7">
    <location>
        <begin position="493"/>
        <end position="518"/>
    </location>
</feature>
<evidence type="ECO:0000256" key="7">
    <source>
        <dbReference type="SAM" id="MobiDB-lite"/>
    </source>
</evidence>
<evidence type="ECO:0000259" key="9">
    <source>
        <dbReference type="PROSITE" id="PS50111"/>
    </source>
</evidence>
<feature type="domain" description="T-SNARE coiled-coil homology" evidence="10">
    <location>
        <begin position="198"/>
        <end position="260"/>
    </location>
</feature>
<keyword evidence="8" id="KW-1133">Transmembrane helix</keyword>
<evidence type="ECO:0000313" key="12">
    <source>
        <dbReference type="Proteomes" id="UP000242310"/>
    </source>
</evidence>
<keyword evidence="3 5" id="KW-0807">Transducer</keyword>